<dbReference type="RefSeq" id="XP_007862009.1">
    <property type="nucleotide sequence ID" value="XM_007863818.1"/>
</dbReference>
<dbReference type="HOGENOM" id="CLU_304838_0_0_1"/>
<evidence type="ECO:0000256" key="1">
    <source>
        <dbReference type="SAM" id="Coils"/>
    </source>
</evidence>
<keyword evidence="4" id="KW-1185">Reference proteome</keyword>
<sequence length="974" mass="106095">MTNNEAPPLELSDIMHPLSPSPAPLPPEAPQEPPAEPPPSSVNHAAARTSRSPSPEPLDHIEFQELKQKIRNMGLLDRGSADLTPRERELATIVLRLTSMTYPDSSQLVRQAETIAHLTRQRDFLLRQAEEERIRWEAEREGWDRMAEALISNRSRGNHPTYREEELAREVHNLDSDAKALRQKLEGAHLRIQQLQNELTSLRPILLMEPLTLPDAPAQPKPTRKPKQKKQPPPSPIQSDAHLSQDERTEDAETHDMNDNVTATPNVKGKGRADHYRRETQSLLPSLMPQSAAKAKKTKGPKGRDVAGIAGPSTSAGKPLLADARAEHLLLAARKVGRERAGIMAGITRKLEAEEREREKQRKKEEEANARVQATPKTPRRTTAANTTTTAHVTPATMPHMNYHQQAYAYLPISFTGTPAGPVLVPIAPGHFPHLPQTPTTSRTSARTPSTLSRQQSSATPHTPLQSLIDAAAHVQGNEDEQGPSTPSGRNMRTPRPGAYGQVRPLPIMELPESPVPKRRRMAAASSTASSSKTQSTPSASHDRPENTTPASLTRESSGLDLLANQAVINSSQGRKDKGKGKEQASQGTNDPKNGPRKRGRPKGKGKYRSDIIVVSRTPTPDISPESEEDAHDSATEVERLTTSGVHDDEVGDGLNGSSGVSAPNPSGVPGEVATPALAPPITLERSRSEDGLESAAESPRNRMFLVPSTQLFSRRSSSIPPRFMRMPRAGASTDVNGDNENEEERDELANMDSSPGDPPFLGYGLDPNGWSAPESTLVVGTTVTGRPIAVTCKVKLMRKLGFEKDQALHSGLDDRPRSIPEDQVNIVSVTKIESAAWWKPDDKPTHNQTRCTLNGEILVADDLTPSCFFPGFVVLYEVAMYPFLASEFSSAGGRDTPLIRQKVDIVPQHGPGRSGQMPPSYASLSGPQRDTRSKRSRVRLPGVLNAARPLLPGTSVIPPRRRLTYDIAGAVSP</sequence>
<dbReference type="Proteomes" id="UP000030669">
    <property type="component" value="Unassembled WGS sequence"/>
</dbReference>
<dbReference type="KEGG" id="gtr:GLOTRDRAFT_135891"/>
<feature type="coiled-coil region" evidence="1">
    <location>
        <begin position="115"/>
        <end position="198"/>
    </location>
</feature>
<feature type="region of interest" description="Disordered" evidence="2">
    <location>
        <begin position="476"/>
        <end position="699"/>
    </location>
</feature>
<dbReference type="AlphaFoldDB" id="S7RZJ6"/>
<feature type="region of interest" description="Disordered" evidence="2">
    <location>
        <begin position="721"/>
        <end position="759"/>
    </location>
</feature>
<feature type="region of interest" description="Disordered" evidence="2">
    <location>
        <begin position="213"/>
        <end position="317"/>
    </location>
</feature>
<protein>
    <submittedName>
        <fullName evidence="3">Uncharacterized protein</fullName>
    </submittedName>
</protein>
<feature type="region of interest" description="Disordered" evidence="2">
    <location>
        <begin position="431"/>
        <end position="462"/>
    </location>
</feature>
<feature type="compositionally biased region" description="Low complexity" evidence="2">
    <location>
        <begin position="437"/>
        <end position="454"/>
    </location>
</feature>
<organism evidence="3 4">
    <name type="scientific">Gloeophyllum trabeum (strain ATCC 11539 / FP-39264 / Madison 617)</name>
    <name type="common">Brown rot fungus</name>
    <dbReference type="NCBI Taxonomy" id="670483"/>
    <lineage>
        <taxon>Eukaryota</taxon>
        <taxon>Fungi</taxon>
        <taxon>Dikarya</taxon>
        <taxon>Basidiomycota</taxon>
        <taxon>Agaricomycotina</taxon>
        <taxon>Agaricomycetes</taxon>
        <taxon>Gloeophyllales</taxon>
        <taxon>Gloeophyllaceae</taxon>
        <taxon>Gloeophyllum</taxon>
    </lineage>
</organism>
<feature type="region of interest" description="Disordered" evidence="2">
    <location>
        <begin position="1"/>
        <end position="58"/>
    </location>
</feature>
<dbReference type="GeneID" id="19303413"/>
<proteinExistence type="predicted"/>
<dbReference type="eggNOG" id="ENOG502RDJR">
    <property type="taxonomic scope" value="Eukaryota"/>
</dbReference>
<name>S7RZJ6_GLOTA</name>
<feature type="compositionally biased region" description="Acidic residues" evidence="2">
    <location>
        <begin position="738"/>
        <end position="747"/>
    </location>
</feature>
<feature type="compositionally biased region" description="Basic and acidic residues" evidence="2">
    <location>
        <begin position="271"/>
        <end position="280"/>
    </location>
</feature>
<feature type="compositionally biased region" description="Basic residues" evidence="2">
    <location>
        <begin position="595"/>
        <end position="607"/>
    </location>
</feature>
<dbReference type="OrthoDB" id="2143914at2759"/>
<feature type="region of interest" description="Disordered" evidence="2">
    <location>
        <begin position="908"/>
        <end position="940"/>
    </location>
</feature>
<evidence type="ECO:0000256" key="2">
    <source>
        <dbReference type="SAM" id="MobiDB-lite"/>
    </source>
</evidence>
<feature type="compositionally biased region" description="Low complexity" evidence="2">
    <location>
        <begin position="721"/>
        <end position="737"/>
    </location>
</feature>
<feature type="compositionally biased region" description="Basic and acidic residues" evidence="2">
    <location>
        <begin position="574"/>
        <end position="583"/>
    </location>
</feature>
<gene>
    <name evidence="3" type="ORF">GLOTRDRAFT_135891</name>
</gene>
<accession>S7RZJ6</accession>
<feature type="compositionally biased region" description="Polar residues" evidence="2">
    <location>
        <begin position="656"/>
        <end position="665"/>
    </location>
</feature>
<feature type="compositionally biased region" description="Pro residues" evidence="2">
    <location>
        <begin position="19"/>
        <end position="40"/>
    </location>
</feature>
<feature type="region of interest" description="Disordered" evidence="2">
    <location>
        <begin position="353"/>
        <end position="390"/>
    </location>
</feature>
<feature type="compositionally biased region" description="Basic and acidic residues" evidence="2">
    <location>
        <begin position="353"/>
        <end position="369"/>
    </location>
</feature>
<dbReference type="OMA" id="TTHEVPD"/>
<keyword evidence="1" id="KW-0175">Coiled coil</keyword>
<feature type="compositionally biased region" description="Basic and acidic residues" evidence="2">
    <location>
        <begin position="243"/>
        <end position="258"/>
    </location>
</feature>
<evidence type="ECO:0000313" key="4">
    <source>
        <dbReference type="Proteomes" id="UP000030669"/>
    </source>
</evidence>
<feature type="compositionally biased region" description="Low complexity" evidence="2">
    <location>
        <begin position="523"/>
        <end position="540"/>
    </location>
</feature>
<feature type="compositionally biased region" description="Polar residues" evidence="2">
    <location>
        <begin position="547"/>
        <end position="557"/>
    </location>
</feature>
<dbReference type="EMBL" id="KB469297">
    <property type="protein sequence ID" value="EPQ58874.1"/>
    <property type="molecule type" value="Genomic_DNA"/>
</dbReference>
<feature type="compositionally biased region" description="Low complexity" evidence="2">
    <location>
        <begin position="374"/>
        <end position="390"/>
    </location>
</feature>
<evidence type="ECO:0000313" key="3">
    <source>
        <dbReference type="EMBL" id="EPQ58874.1"/>
    </source>
</evidence>
<reference evidence="3 4" key="1">
    <citation type="journal article" date="2012" name="Science">
        <title>The Paleozoic origin of enzymatic lignin decomposition reconstructed from 31 fungal genomes.</title>
        <authorList>
            <person name="Floudas D."/>
            <person name="Binder M."/>
            <person name="Riley R."/>
            <person name="Barry K."/>
            <person name="Blanchette R.A."/>
            <person name="Henrissat B."/>
            <person name="Martinez A.T."/>
            <person name="Otillar R."/>
            <person name="Spatafora J.W."/>
            <person name="Yadav J.S."/>
            <person name="Aerts A."/>
            <person name="Benoit I."/>
            <person name="Boyd A."/>
            <person name="Carlson A."/>
            <person name="Copeland A."/>
            <person name="Coutinho P.M."/>
            <person name="de Vries R.P."/>
            <person name="Ferreira P."/>
            <person name="Findley K."/>
            <person name="Foster B."/>
            <person name="Gaskell J."/>
            <person name="Glotzer D."/>
            <person name="Gorecki P."/>
            <person name="Heitman J."/>
            <person name="Hesse C."/>
            <person name="Hori C."/>
            <person name="Igarashi K."/>
            <person name="Jurgens J.A."/>
            <person name="Kallen N."/>
            <person name="Kersten P."/>
            <person name="Kohler A."/>
            <person name="Kuees U."/>
            <person name="Kumar T.K.A."/>
            <person name="Kuo A."/>
            <person name="LaButti K."/>
            <person name="Larrondo L.F."/>
            <person name="Lindquist E."/>
            <person name="Ling A."/>
            <person name="Lombard V."/>
            <person name="Lucas S."/>
            <person name="Lundell T."/>
            <person name="Martin R."/>
            <person name="McLaughlin D.J."/>
            <person name="Morgenstern I."/>
            <person name="Morin E."/>
            <person name="Murat C."/>
            <person name="Nagy L.G."/>
            <person name="Nolan M."/>
            <person name="Ohm R.A."/>
            <person name="Patyshakuliyeva A."/>
            <person name="Rokas A."/>
            <person name="Ruiz-Duenas F.J."/>
            <person name="Sabat G."/>
            <person name="Salamov A."/>
            <person name="Samejima M."/>
            <person name="Schmutz J."/>
            <person name="Slot J.C."/>
            <person name="St John F."/>
            <person name="Stenlid J."/>
            <person name="Sun H."/>
            <person name="Sun S."/>
            <person name="Syed K."/>
            <person name="Tsang A."/>
            <person name="Wiebenga A."/>
            <person name="Young D."/>
            <person name="Pisabarro A."/>
            <person name="Eastwood D.C."/>
            <person name="Martin F."/>
            <person name="Cullen D."/>
            <person name="Grigoriev I.V."/>
            <person name="Hibbett D.S."/>
        </authorList>
    </citation>
    <scope>NUCLEOTIDE SEQUENCE [LARGE SCALE GENOMIC DNA]</scope>
    <source>
        <strain evidence="3 4">ATCC 11539</strain>
    </source>
</reference>